<accession>A0A0X3PZL3</accession>
<feature type="region of interest" description="Disordered" evidence="1">
    <location>
        <begin position="2601"/>
        <end position="2636"/>
    </location>
</feature>
<evidence type="ECO:0000313" key="2">
    <source>
        <dbReference type="EMBL" id="JAP56968.1"/>
    </source>
</evidence>
<sequence>SLPRRDNVLPSLRGHIAASYPSFFSKSDLTLLVRQLPWSRFIQEENSLGLWGSTYLPTLHFQRRPLWSLPATEVPCDLDSSDSGKNLHKGDPFRLDVDHVSIEEVTIPMTIEEAANANVCQVTTLNEPMQNIGVTPSSDSPGHLNVLESVAVRFQKLSANVARAEYSGQFHTESDRLFGDVSLTESYSVSQDALDSDVPSPPGNLISSSDFSMTRKAPGIQANLKLQSLAETLLEEVHSFLSAKSEGLDQSQELPMAAKGLLLCLEDMRKEMCEAVQTTVTSNWVPPSGDRDHLPILLPPNVLELTVDSQVANLCIGEVWSSIALRLEQRYRRWSTQPRDELLYRIKCADMEILGQCFRVFQSSATELSELTEFFSSPNDSGKNSAATQSIRLIQLDLCLLRCAEGVSHWLHVLDSSTAPSANNPCSKIMQLFREMVNFQLASTRPADSRPACAQTGCLPSLHAAKQILEATEPTYSEERTRALKSCFACLTLLRSHLTQNSFAWRTRFPRWQTILRDAKENLASESASLRTALQTRDVNVALAKLASLVSQRFRGPELESVRSGVRYLLPISSQHDKFLDDLLVIDEDLRRILCQAAMDLLASVSLGGEEEFNVLASHLDQALRFAEASLAKLPSGVVHGSPTSPIETLEELLRHATKMAHSVLLAGRCAAEHQRVSDRYSEFFRRVCARLRQELVHKWQISDLQTYLSALEADMCALAEENPLLTRLPRITLEGLRPRTYDLPALTLRLGAATLPSSVTLELCLTRGEDALMRLSRTLNSDQSSSDDLDQYQHLTRHMLASVHHLRSRSARAIRAHECLHEVTTQLLHWLDKNEAAFHAVRSSLVPENPRSFAPLTSATPALEDIDELNERLGHLDDIFAGLHVVKCCVISRQLPRFTAACLLDGQTLQLTELAASAAARFERLRISVTEAVSQGHHLLLECVRGGQETQQSERPAFLRRYRHTLGCLREWLVGALGRQQRRSQCGRRPLSSHGLLSFSARLATRWSLFTQLSQLLLADAGRSSTAGQDLPQDDATFEMEQMRLESYKLLDFWSQYTRVADVNVALLEAVGVECARLGEDLDEVETEATELEAYATQLLVFSPHLAVATVSKMLQHLKARRRLQVDRLQAIQSQLNNLAQTPVRYLDWPDLPAEFQTSAMPTPSSVRDAPSIPKISSVEGIHSRIASLVDRYQRLLPSTAFQEDNEERQDGAFILVESCETKITDLEAAASCAEDFLSILQRCMNQPPLPSAERSMQVNPLFLDCALQAQLNLMKELREKHAVALSCIQALENSINYDSLNPPVKIFLEKKIHQVKERFFRSIEVMDECCSVDFSTLLSAADQALKSTEPGPRLLPSNLSTIAAQLASETDLPSIRSRLFPILSNFEVEPITDDNENLRGQRTLLNPLDAVAGCPPTQLGTPEGLEQFLDSFVRFYSGLTGGRQMPVEVAHVPILLLRLRELERTVGAEPSLTEDPLHVKTSSIDHQSGISGKTTCGQLAELCSTTLLLSDRSQNDATIGGAFDVATELLQNSIDDVVVASQCPLSRIPSHSLHAQLLDVLTRLLEFLLLLGSKFSDLPRRSGHQQTLILNFIKAITRLDAQLETSADQLRSQQDFETAARAERELHVILLAMETVHMRQQSGMKERSPRPSLELLSVLLFNDGHLQKLLAESSSRAEQEAKVSALFSRLTQVLMLGQGEETGRSFADLFAAGGQLLSEFQNIPSFRNWKLSTDYMAALTAAVDRISGTLKCVRQRPLPSSPECSLTDIVPTVAETEALVYTSVCNYLASFVTFHVEAQQHPNILQSPTHLIEAFQQSLTSVLSLLDKTSVSEENLGLITHSDNYLGHFSTLVNFQVLSESDIYVRDAARVLGTIIELDLAFIHAHITDLETYCRKGVCTREKFRADFAAVKIALSESQRELEKAASSIGEFRQQHRDLNLRIFNLRRCLMIPPILSFPASLNAQEASSRILAFRGELGLLTPELSNFAAKLGLRREASSPDSLLMLFAPDRQRSCQSVYALRLMLQSCIEVIENWNTVLTSSVHTWKRFLNRPDFECNNSTQRADSASCSITDATTVRQLSDRESPLARASILASKRPQEVSRLNLGDDDWSLQQRRPTEVTSVSSEVNRLRRKIMGWLVPSLDEDGSLYARLSKDVSHRLTESLRDVDLIDEAYASNSITARSPVDPMNVLRRIDAECEAIVSGRLSERHAAAASARSRSLQTLIRSSASQATGEGRAKDLPRADASSISGGVHSQGHYTSVPNLTQADTSSRCERHLPQISCEQLTHPRECSASGVVSFSGAYYRNLAASTAPSECDQGRPDVAAPPRCGSPSQSSRLNWLTEAAALARTEVSHLQSHNLSSYKPTLRELRDICVRFLAFSHSVEFYLVPSKADRELPSIADMDLVTLEQMTQRWLNLLVTLVNFSEELKQEVAVWKAELAGTFTEGQKKQRLMSSISWWHDVLQTISDLHPPGHPNSKPLADLVAQIASIGFRTPVERPPCGSEPPPSLPSSSEIVENSAWVDSDPRMPESQAWASSQTCEKLARLGTERPIDGIVWCQRLTSEDEACTSLSGPVERRLFAAEFRDLASSHATPIEQASVPNARRDSEAHRQQQQQSFCDPAPSRVSPASHRRQFPSFSCRGWRLLVVLGFLSSAYFYWRLSRMDCPLNFFDMTLSLPGLTIGHLETFFADFLNNGQPPV</sequence>
<feature type="region of interest" description="Disordered" evidence="1">
    <location>
        <begin position="2320"/>
        <end position="2339"/>
    </location>
</feature>
<feature type="region of interest" description="Disordered" evidence="1">
    <location>
        <begin position="2232"/>
        <end position="2269"/>
    </location>
</feature>
<reference evidence="2" key="1">
    <citation type="submission" date="2016-01" db="EMBL/GenBank/DDBJ databases">
        <title>Reference transcriptome for the parasite Schistocephalus solidus: insights into the molecular evolution of parasitism.</title>
        <authorList>
            <person name="Hebert F.O."/>
            <person name="Grambauer S."/>
            <person name="Barber I."/>
            <person name="Landry C.R."/>
            <person name="Aubin-Horth N."/>
        </authorList>
    </citation>
    <scope>NUCLEOTIDE SEQUENCE</scope>
</reference>
<evidence type="ECO:0000256" key="1">
    <source>
        <dbReference type="SAM" id="MobiDB-lite"/>
    </source>
</evidence>
<protein>
    <submittedName>
        <fullName evidence="2">Uncharacterized protein</fullName>
    </submittedName>
</protein>
<dbReference type="EMBL" id="GEEE01006257">
    <property type="protein sequence ID" value="JAP56968.1"/>
    <property type="molecule type" value="Transcribed_RNA"/>
</dbReference>
<name>A0A0X3PZL3_SCHSO</name>
<organism evidence="2">
    <name type="scientific">Schistocephalus solidus</name>
    <name type="common">Tapeworm</name>
    <dbReference type="NCBI Taxonomy" id="70667"/>
    <lineage>
        <taxon>Eukaryota</taxon>
        <taxon>Metazoa</taxon>
        <taxon>Spiralia</taxon>
        <taxon>Lophotrochozoa</taxon>
        <taxon>Platyhelminthes</taxon>
        <taxon>Cestoda</taxon>
        <taxon>Eucestoda</taxon>
        <taxon>Diphyllobothriidea</taxon>
        <taxon>Diphyllobothriidae</taxon>
        <taxon>Schistocephalus</taxon>
    </lineage>
</organism>
<feature type="non-terminal residue" evidence="2">
    <location>
        <position position="1"/>
    </location>
</feature>
<gene>
    <name evidence="2" type="ORF">TR165713</name>
</gene>
<proteinExistence type="predicted"/>